<dbReference type="OrthoDB" id="9784513at2"/>
<dbReference type="AlphaFoldDB" id="A0A7U4M0Q0"/>
<evidence type="ECO:0000313" key="3">
    <source>
        <dbReference type="Proteomes" id="UP000034444"/>
    </source>
</evidence>
<dbReference type="SMART" id="SM00450">
    <property type="entry name" value="RHOD"/>
    <property type="match status" value="1"/>
</dbReference>
<dbReference type="InterPro" id="IPR036873">
    <property type="entry name" value="Rhodanese-like_dom_sf"/>
</dbReference>
<organism evidence="2 3">
    <name type="scientific">Sulfurovum lithotrophicum</name>
    <dbReference type="NCBI Taxonomy" id="206403"/>
    <lineage>
        <taxon>Bacteria</taxon>
        <taxon>Pseudomonadati</taxon>
        <taxon>Campylobacterota</taxon>
        <taxon>Epsilonproteobacteria</taxon>
        <taxon>Campylobacterales</taxon>
        <taxon>Sulfurovaceae</taxon>
        <taxon>Sulfurovum</taxon>
    </lineage>
</organism>
<protein>
    <recommendedName>
        <fullName evidence="1">Rhodanese domain-containing protein</fullName>
    </recommendedName>
</protein>
<dbReference type="RefSeq" id="WP_046550821.1">
    <property type="nucleotide sequence ID" value="NZ_CP011308.1"/>
</dbReference>
<gene>
    <name evidence="2" type="ORF">YH65_04510</name>
</gene>
<name>A0A7U4M0Q0_9BACT</name>
<dbReference type="SUPFAM" id="SSF52821">
    <property type="entry name" value="Rhodanese/Cell cycle control phosphatase"/>
    <property type="match status" value="1"/>
</dbReference>
<proteinExistence type="predicted"/>
<dbReference type="Pfam" id="PF00581">
    <property type="entry name" value="Rhodanese"/>
    <property type="match status" value="1"/>
</dbReference>
<dbReference type="PROSITE" id="PS50206">
    <property type="entry name" value="RHODANESE_3"/>
    <property type="match status" value="1"/>
</dbReference>
<reference evidence="2 3" key="1">
    <citation type="submission" date="2015-04" db="EMBL/GenBank/DDBJ databases">
        <title>Complete genome sequence of Sulfurovum lithotrophicum ATCC BAA-797T.</title>
        <authorList>
            <person name="Ahn J."/>
            <person name="Park G."/>
            <person name="Jeon W."/>
            <person name="Jang Y."/>
            <person name="Jang M."/>
            <person name="Lee H."/>
            <person name="Lee H."/>
        </authorList>
    </citation>
    <scope>NUCLEOTIDE SEQUENCE [LARGE SCALE GENOMIC DNA]</scope>
    <source>
        <strain evidence="3">ATCC BAA-797 / 42BKT</strain>
    </source>
</reference>
<feature type="domain" description="Rhodanese" evidence="1">
    <location>
        <begin position="113"/>
        <end position="226"/>
    </location>
</feature>
<dbReference type="EMBL" id="CP011308">
    <property type="protein sequence ID" value="AKF24730.1"/>
    <property type="molecule type" value="Genomic_DNA"/>
</dbReference>
<dbReference type="Gene3D" id="3.40.250.10">
    <property type="entry name" value="Rhodanese-like domain"/>
    <property type="match status" value="1"/>
</dbReference>
<sequence length="228" mass="26253">MKHLILSASILFLPLLAENLRVYQYTGVRAQYTDKNAKNEKIHIEREIDPKCLDLAITNEMIWEGSYANPSVPKECKAMFVTSAGQVQPMKLHPDVETYGEMEVMKFIKTMQDRDDMLLIDTRMENWYRYRTIPGAVNISHLDISKANLFPKAFQKALKTLGIIQKNGQYDFSNAKIIVLFCNGAWCSQSPKMIEHLLKLGYPAKKIKWYRGGMHDWLTLGMTSTRAK</sequence>
<dbReference type="InterPro" id="IPR001763">
    <property type="entry name" value="Rhodanese-like_dom"/>
</dbReference>
<dbReference type="CDD" id="cd00158">
    <property type="entry name" value="RHOD"/>
    <property type="match status" value="1"/>
</dbReference>
<accession>A0A7U4M0Q0</accession>
<dbReference type="KEGG" id="slh:YH65_04510"/>
<dbReference type="Proteomes" id="UP000034444">
    <property type="component" value="Chromosome"/>
</dbReference>
<keyword evidence="3" id="KW-1185">Reference proteome</keyword>
<evidence type="ECO:0000259" key="1">
    <source>
        <dbReference type="PROSITE" id="PS50206"/>
    </source>
</evidence>
<evidence type="ECO:0000313" key="2">
    <source>
        <dbReference type="EMBL" id="AKF24730.1"/>
    </source>
</evidence>
<reference evidence="3" key="2">
    <citation type="journal article" date="2017" name="Stand. Genomic Sci.">
        <title>Complete genome sequence of the sulfur-oxidizing chemolithoautotrophic Sulfurovum lithotrophicum 42BKTT.</title>
        <authorList>
            <person name="Jeon W."/>
            <person name="Priscilla L."/>
            <person name="Park G."/>
            <person name="Lee H."/>
            <person name="Lee N."/>
            <person name="Lee D."/>
            <person name="Kwon H."/>
            <person name="Ahn I."/>
            <person name="Lee C."/>
            <person name="Lee H."/>
            <person name="Ahn J."/>
        </authorList>
    </citation>
    <scope>NUCLEOTIDE SEQUENCE [LARGE SCALE GENOMIC DNA]</scope>
    <source>
        <strain evidence="3">ATCC BAA-797 / 42BKT</strain>
    </source>
</reference>